<dbReference type="GO" id="GO:0043190">
    <property type="term" value="C:ATP-binding cassette (ABC) transporter complex"/>
    <property type="evidence" value="ECO:0007669"/>
    <property type="project" value="InterPro"/>
</dbReference>
<dbReference type="NCBIfam" id="TIGR00975">
    <property type="entry name" value="3a0107s03"/>
    <property type="match status" value="1"/>
</dbReference>
<evidence type="ECO:0000259" key="9">
    <source>
        <dbReference type="Pfam" id="PF12849"/>
    </source>
</evidence>
<accession>A0A521E975</accession>
<name>A0A521E975_9RHOB</name>
<evidence type="ECO:0000313" key="10">
    <source>
        <dbReference type="EMBL" id="SMO80486.1"/>
    </source>
</evidence>
<dbReference type="InterPro" id="IPR050962">
    <property type="entry name" value="Phosphate-bind_PstS"/>
</dbReference>
<keyword evidence="8" id="KW-0812">Transmembrane</keyword>
<dbReference type="GO" id="GO:0035435">
    <property type="term" value="P:phosphate ion transmembrane transport"/>
    <property type="evidence" value="ECO:0007669"/>
    <property type="project" value="InterPro"/>
</dbReference>
<comment type="similarity">
    <text evidence="2 7">Belongs to the PstS family.</text>
</comment>
<dbReference type="RefSeq" id="WP_185958669.1">
    <property type="nucleotide sequence ID" value="NZ_FXTK01000012.1"/>
</dbReference>
<comment type="subunit">
    <text evidence="3 7">The complex is composed of two ATP-binding proteins (PstB), two transmembrane proteins (PstC and PstA) and a solute-binding protein (PstS).</text>
</comment>
<evidence type="ECO:0000256" key="1">
    <source>
        <dbReference type="ARBA" id="ARBA00002841"/>
    </source>
</evidence>
<dbReference type="Proteomes" id="UP000319014">
    <property type="component" value="Unassembled WGS sequence"/>
</dbReference>
<dbReference type="InterPro" id="IPR005673">
    <property type="entry name" value="ABC_phos-bd_PstS"/>
</dbReference>
<dbReference type="PANTHER" id="PTHR42996:SF1">
    <property type="entry name" value="PHOSPHATE-BINDING PROTEIN PSTS"/>
    <property type="match status" value="1"/>
</dbReference>
<evidence type="ECO:0000256" key="6">
    <source>
        <dbReference type="ARBA" id="ARBA00022592"/>
    </source>
</evidence>
<keyword evidence="5 7" id="KW-0813">Transport</keyword>
<comment type="function">
    <text evidence="1 7">Part of the ABC transporter complex PstSACB involved in phosphate import.</text>
</comment>
<dbReference type="CDD" id="cd13565">
    <property type="entry name" value="PBP2_PstS"/>
    <property type="match status" value="1"/>
</dbReference>
<feature type="transmembrane region" description="Helical" evidence="8">
    <location>
        <begin position="22"/>
        <end position="40"/>
    </location>
</feature>
<evidence type="ECO:0000256" key="5">
    <source>
        <dbReference type="ARBA" id="ARBA00022448"/>
    </source>
</evidence>
<dbReference type="Gene3D" id="3.40.190.10">
    <property type="entry name" value="Periplasmic binding protein-like II"/>
    <property type="match status" value="2"/>
</dbReference>
<gene>
    <name evidence="10" type="ORF">SAMN06265221_11227</name>
</gene>
<evidence type="ECO:0000256" key="8">
    <source>
        <dbReference type="SAM" id="Phobius"/>
    </source>
</evidence>
<evidence type="ECO:0000256" key="3">
    <source>
        <dbReference type="ARBA" id="ARBA00011529"/>
    </source>
</evidence>
<keyword evidence="11" id="KW-1185">Reference proteome</keyword>
<reference evidence="10 11" key="1">
    <citation type="submission" date="2017-05" db="EMBL/GenBank/DDBJ databases">
        <authorList>
            <person name="Varghese N."/>
            <person name="Submissions S."/>
        </authorList>
    </citation>
    <scope>NUCLEOTIDE SEQUENCE [LARGE SCALE GENOMIC DNA]</scope>
    <source>
        <strain evidence="10 11">DSM 100094</strain>
    </source>
</reference>
<feature type="domain" description="PBP" evidence="9">
    <location>
        <begin position="45"/>
        <end position="337"/>
    </location>
</feature>
<evidence type="ECO:0000256" key="7">
    <source>
        <dbReference type="PIRNR" id="PIRNR002756"/>
    </source>
</evidence>
<evidence type="ECO:0000256" key="2">
    <source>
        <dbReference type="ARBA" id="ARBA00008725"/>
    </source>
</evidence>
<organism evidence="10 11">
    <name type="scientific">Paracoccus laeviglucosivorans</name>
    <dbReference type="NCBI Taxonomy" id="1197861"/>
    <lineage>
        <taxon>Bacteria</taxon>
        <taxon>Pseudomonadati</taxon>
        <taxon>Pseudomonadota</taxon>
        <taxon>Alphaproteobacteria</taxon>
        <taxon>Rhodobacterales</taxon>
        <taxon>Paracoccaceae</taxon>
        <taxon>Paracoccus</taxon>
    </lineage>
</organism>
<sequence>MLALRPDGVEVVAKPWGLGRRIATSALAFIAIGFIVFAAAGSSDEGRLEGAGSTLANPILQRVSTSYQSYLAADRVDLATQQGQSGDWVAGTGALDYDPIGSVGGLIRLNDPAMTFAVTEVPMSPAELENEGRVQFPLILGATAPVINLDLGGADLVLNADVLSAIYLGQITRWTDPAIAALNQGIALPDQAITVNHRSDGSGSSWTFTGYLAKSPGWTAGQTAQTNWPTGNGAEGSRGMIDAVKATEGAIGYAEIGQASRAGLGVVHLIDGAGKPVAPSAQTIRAAATVADWRPDTQNAAASTAQGWPMTATVYVVLRRDNAQNARALAFFRYFYAEAARRADALGYVALPEEVVQAVEAYWGETVNQQS</sequence>
<dbReference type="Pfam" id="PF12849">
    <property type="entry name" value="PBP_like_2"/>
    <property type="match status" value="1"/>
</dbReference>
<dbReference type="GO" id="GO:0042301">
    <property type="term" value="F:phosphate ion binding"/>
    <property type="evidence" value="ECO:0007669"/>
    <property type="project" value="InterPro"/>
</dbReference>
<protein>
    <recommendedName>
        <fullName evidence="4 7">Phosphate-binding protein PstS</fullName>
    </recommendedName>
</protein>
<dbReference type="EMBL" id="FXTK01000012">
    <property type="protein sequence ID" value="SMO80486.1"/>
    <property type="molecule type" value="Genomic_DNA"/>
</dbReference>
<keyword evidence="8" id="KW-1133">Transmembrane helix</keyword>
<evidence type="ECO:0000313" key="11">
    <source>
        <dbReference type="Proteomes" id="UP000319014"/>
    </source>
</evidence>
<evidence type="ECO:0000256" key="4">
    <source>
        <dbReference type="ARBA" id="ARBA00021889"/>
    </source>
</evidence>
<dbReference type="SUPFAM" id="SSF53850">
    <property type="entry name" value="Periplasmic binding protein-like II"/>
    <property type="match status" value="1"/>
</dbReference>
<dbReference type="AlphaFoldDB" id="A0A521E975"/>
<dbReference type="InterPro" id="IPR024370">
    <property type="entry name" value="PBP_domain"/>
</dbReference>
<dbReference type="PANTHER" id="PTHR42996">
    <property type="entry name" value="PHOSPHATE-BINDING PROTEIN PSTS"/>
    <property type="match status" value="1"/>
</dbReference>
<keyword evidence="8" id="KW-0472">Membrane</keyword>
<dbReference type="PIRSF" id="PIRSF002756">
    <property type="entry name" value="PstS"/>
    <property type="match status" value="1"/>
</dbReference>
<proteinExistence type="inferred from homology"/>
<keyword evidence="6 7" id="KW-0592">Phosphate transport</keyword>